<gene>
    <name evidence="1" type="ORF">G8S53_12465</name>
</gene>
<dbReference type="Pfam" id="PF14177">
    <property type="entry name" value="YkyB"/>
    <property type="match status" value="1"/>
</dbReference>
<organism evidence="1 2">
    <name type="scientific">Clostridium botulinum C</name>
    <dbReference type="NCBI Taxonomy" id="36828"/>
    <lineage>
        <taxon>Bacteria</taxon>
        <taxon>Bacillati</taxon>
        <taxon>Bacillota</taxon>
        <taxon>Clostridia</taxon>
        <taxon>Eubacteriales</taxon>
        <taxon>Clostridiaceae</taxon>
        <taxon>Clostridium</taxon>
    </lineage>
</organism>
<name>A0A9Q3VCQ4_CLOBO</name>
<proteinExistence type="predicted"/>
<evidence type="ECO:0000313" key="1">
    <source>
        <dbReference type="EMBL" id="MCD3196073.1"/>
    </source>
</evidence>
<comment type="caution">
    <text evidence="1">The sequence shown here is derived from an EMBL/GenBank/DDBJ whole genome shotgun (WGS) entry which is preliminary data.</text>
</comment>
<protein>
    <submittedName>
        <fullName evidence="1">Uncharacterized protein</fullName>
    </submittedName>
</protein>
<accession>A0A9Q3VCQ4</accession>
<reference evidence="1" key="1">
    <citation type="submission" date="2020-02" db="EMBL/GenBank/DDBJ databases">
        <authorList>
            <person name="Fillo S."/>
            <person name="Giordani F."/>
            <person name="Tonon E."/>
            <person name="Drigo I."/>
            <person name="Anselmo A."/>
            <person name="Fortunato A."/>
            <person name="Bano L."/>
            <person name="Lista F."/>
        </authorList>
    </citation>
    <scope>NUCLEOTIDE SEQUENCE</scope>
    <source>
        <strain evidence="1">IZSVe-TV_9877_3_12</strain>
    </source>
</reference>
<reference evidence="1" key="2">
    <citation type="journal article" date="2021" name="Microorganisms">
        <title>Extensive Genome Exploration of Clostridium botulinum Group III Field Strains.</title>
        <authorList>
            <person name="Fillo S."/>
            <person name="Giordani F."/>
            <person name="Tonon E."/>
            <person name="Drigo I."/>
            <person name="Anselmo A."/>
            <person name="Fortunato A."/>
            <person name="Lista F."/>
            <person name="Bano L."/>
        </authorList>
    </citation>
    <scope>NUCLEOTIDE SEQUENCE</scope>
    <source>
        <strain evidence="1">IZSVe-TV_9877_3_12</strain>
    </source>
</reference>
<dbReference type="RefSeq" id="WP_015978934.1">
    <property type="nucleotide sequence ID" value="NZ_JAAMYB010000024.1"/>
</dbReference>
<dbReference type="EMBL" id="JAAMYB010000024">
    <property type="protein sequence ID" value="MCD3196073.1"/>
    <property type="molecule type" value="Genomic_DNA"/>
</dbReference>
<dbReference type="AlphaFoldDB" id="A0A9Q3VCQ4"/>
<evidence type="ECO:0000313" key="2">
    <source>
        <dbReference type="Proteomes" id="UP000813637"/>
    </source>
</evidence>
<dbReference type="Proteomes" id="UP000813637">
    <property type="component" value="Unassembled WGS sequence"/>
</dbReference>
<dbReference type="InterPro" id="IPR025552">
    <property type="entry name" value="YkyB"/>
</dbReference>
<sequence>MNFKGWYEVDEQNKQGLNLYCKAQLKKMGFKPKKDAIPETHKVFFNFTWKEYEFYKLEDTVEIRKRSKIIIRDITPENLCESLYVINKSAKKSRDSKRHNYFNKNYSIVKKCKTRQNELYTLKNETIEKMINDGILALKGYHIQHINEPAYLLYYVYKNYGFHVLEKKELIDVDRIKYLGDIETIISAEPTRKTDIKYTEAVALLKKYVS</sequence>